<accession>A0A6A4KCU9</accession>
<dbReference type="Proteomes" id="UP000466442">
    <property type="component" value="Linkage Group LG5"/>
</dbReference>
<sequence>MDVEGDSVTFDMTLDDIIRLQEEKKNRAMKNVNKAANNGAVPNGPSTSLDDIVDARVNRDYSYFLKLEKKCLELDTLSENGDVSNGKVKENEDGDETSVFDEYANVPYDYPLSKGGGSITEKQHGLVQNQKVIRKLHNFGMNYNHGGNQHSKNQNQFRNNRHNFKPYRNVANYCKGGCCSNRCRAQARLYQLEAQLRAKRGENPLANNSCCPCDSSGEQFEHRSRSRSRGPHNNFRNRSRSRSRAQSWSRNRSRSRSRGRSQNRDEAPFAFFRRDQILDLEIVEQMKEVDRANAKKSPMVNKSLQCEKMVPMPQFTYISITNRFGSYYK</sequence>
<evidence type="ECO:0000313" key="3">
    <source>
        <dbReference type="Proteomes" id="UP000466442"/>
    </source>
</evidence>
<organism evidence="2 3">
    <name type="scientific">Apolygus lucorum</name>
    <name type="common">Small green plant bug</name>
    <name type="synonym">Lygocoris lucorum</name>
    <dbReference type="NCBI Taxonomy" id="248454"/>
    <lineage>
        <taxon>Eukaryota</taxon>
        <taxon>Metazoa</taxon>
        <taxon>Ecdysozoa</taxon>
        <taxon>Arthropoda</taxon>
        <taxon>Hexapoda</taxon>
        <taxon>Insecta</taxon>
        <taxon>Pterygota</taxon>
        <taxon>Neoptera</taxon>
        <taxon>Paraneoptera</taxon>
        <taxon>Hemiptera</taxon>
        <taxon>Heteroptera</taxon>
        <taxon>Panheteroptera</taxon>
        <taxon>Cimicomorpha</taxon>
        <taxon>Miridae</taxon>
        <taxon>Mirini</taxon>
        <taxon>Apolygus</taxon>
    </lineage>
</organism>
<name>A0A6A4KCU9_APOLU</name>
<evidence type="ECO:0000256" key="1">
    <source>
        <dbReference type="SAM" id="MobiDB-lite"/>
    </source>
</evidence>
<protein>
    <submittedName>
        <fullName evidence="2">Uncharacterized protein</fullName>
    </submittedName>
</protein>
<dbReference type="EMBL" id="WIXP02000005">
    <property type="protein sequence ID" value="KAF6210662.1"/>
    <property type="molecule type" value="Genomic_DNA"/>
</dbReference>
<evidence type="ECO:0000313" key="2">
    <source>
        <dbReference type="EMBL" id="KAF6210662.1"/>
    </source>
</evidence>
<feature type="compositionally biased region" description="Basic residues" evidence="1">
    <location>
        <begin position="224"/>
        <end position="243"/>
    </location>
</feature>
<proteinExistence type="predicted"/>
<comment type="caution">
    <text evidence="2">The sequence shown here is derived from an EMBL/GenBank/DDBJ whole genome shotgun (WGS) entry which is preliminary data.</text>
</comment>
<reference evidence="2" key="1">
    <citation type="journal article" date="2021" name="Mol. Ecol. Resour.">
        <title>Apolygus lucorum genome provides insights into omnivorousness and mesophyll feeding.</title>
        <authorList>
            <person name="Liu Y."/>
            <person name="Liu H."/>
            <person name="Wang H."/>
            <person name="Huang T."/>
            <person name="Liu B."/>
            <person name="Yang B."/>
            <person name="Yin L."/>
            <person name="Li B."/>
            <person name="Zhang Y."/>
            <person name="Zhang S."/>
            <person name="Jiang F."/>
            <person name="Zhang X."/>
            <person name="Ren Y."/>
            <person name="Wang B."/>
            <person name="Wang S."/>
            <person name="Lu Y."/>
            <person name="Wu K."/>
            <person name="Fan W."/>
            <person name="Wang G."/>
        </authorList>
    </citation>
    <scope>NUCLEOTIDE SEQUENCE</scope>
    <source>
        <strain evidence="2">12Hb</strain>
    </source>
</reference>
<feature type="region of interest" description="Disordered" evidence="1">
    <location>
        <begin position="221"/>
        <end position="266"/>
    </location>
</feature>
<keyword evidence="3" id="KW-1185">Reference proteome</keyword>
<gene>
    <name evidence="2" type="ORF">GE061_013769</name>
</gene>
<dbReference type="AlphaFoldDB" id="A0A6A4KCU9"/>
<feature type="compositionally biased region" description="Basic residues" evidence="1">
    <location>
        <begin position="251"/>
        <end position="261"/>
    </location>
</feature>